<dbReference type="OrthoDB" id="9812842at2"/>
<gene>
    <name evidence="2" type="ORF">SAMN02745674_02552</name>
</gene>
<dbReference type="GO" id="GO:0016829">
    <property type="term" value="F:lyase activity"/>
    <property type="evidence" value="ECO:0007669"/>
    <property type="project" value="UniProtKB-KW"/>
</dbReference>
<organism evidence="2 3">
    <name type="scientific">Lysobacter spongiicola DSM 21749</name>
    <dbReference type="NCBI Taxonomy" id="1122188"/>
    <lineage>
        <taxon>Bacteria</taxon>
        <taxon>Pseudomonadati</taxon>
        <taxon>Pseudomonadota</taxon>
        <taxon>Gammaproteobacteria</taxon>
        <taxon>Lysobacterales</taxon>
        <taxon>Lysobacteraceae</taxon>
        <taxon>Novilysobacter</taxon>
    </lineage>
</organism>
<keyword evidence="3" id="KW-1185">Reference proteome</keyword>
<dbReference type="SUPFAM" id="SSF54637">
    <property type="entry name" value="Thioesterase/thiol ester dehydrase-isomerase"/>
    <property type="match status" value="1"/>
</dbReference>
<evidence type="ECO:0000313" key="2">
    <source>
        <dbReference type="EMBL" id="SKA22919.1"/>
    </source>
</evidence>
<dbReference type="AlphaFoldDB" id="A0A1T4S3P8"/>
<dbReference type="InterPro" id="IPR029069">
    <property type="entry name" value="HotDog_dom_sf"/>
</dbReference>
<dbReference type="STRING" id="1122188.SAMN02745674_02552"/>
<dbReference type="Gene3D" id="3.10.129.10">
    <property type="entry name" value="Hotdog Thioesterase"/>
    <property type="match status" value="1"/>
</dbReference>
<reference evidence="2 3" key="1">
    <citation type="submission" date="2017-02" db="EMBL/GenBank/DDBJ databases">
        <authorList>
            <person name="Peterson S.W."/>
        </authorList>
    </citation>
    <scope>NUCLEOTIDE SEQUENCE [LARGE SCALE GENOMIC DNA]</scope>
    <source>
        <strain evidence="2 3">DSM 21749</strain>
    </source>
</reference>
<name>A0A1T4S3P8_9GAMM</name>
<dbReference type="RefSeq" id="WP_078759094.1">
    <property type="nucleotide sequence ID" value="NZ_FUXP01000013.1"/>
</dbReference>
<proteinExistence type="predicted"/>
<dbReference type="Proteomes" id="UP000190061">
    <property type="component" value="Unassembled WGS sequence"/>
</dbReference>
<evidence type="ECO:0000313" key="3">
    <source>
        <dbReference type="Proteomes" id="UP000190061"/>
    </source>
</evidence>
<protein>
    <submittedName>
        <fullName evidence="2">FabA-like domain-containing protein</fullName>
    </submittedName>
</protein>
<evidence type="ECO:0000259" key="1">
    <source>
        <dbReference type="Pfam" id="PF22818"/>
    </source>
</evidence>
<dbReference type="Pfam" id="PF22818">
    <property type="entry name" value="ApeI-like"/>
    <property type="match status" value="1"/>
</dbReference>
<feature type="domain" description="ApeI dehydratase-like" evidence="1">
    <location>
        <begin position="2"/>
        <end position="88"/>
    </location>
</feature>
<dbReference type="InterPro" id="IPR054545">
    <property type="entry name" value="ApeI-like"/>
</dbReference>
<dbReference type="EMBL" id="FUXP01000013">
    <property type="protein sequence ID" value="SKA22919.1"/>
    <property type="molecule type" value="Genomic_DNA"/>
</dbReference>
<sequence>MQFSVPFDHPCLPGHFPGQPVVPGVLLLDHVIDAIHAGGGGPADGLRLPRVKFMQPLLPGELARIELEGAMPRWKFRVLRGETLLASGEVTAGAPS</sequence>
<accession>A0A1T4S3P8</accession>